<dbReference type="EMBL" id="CP003321">
    <property type="protein sequence ID" value="AFL66340.1"/>
    <property type="molecule type" value="Genomic_DNA"/>
</dbReference>
<sequence length="341" mass="38000">MYAPPYVKIAGRVEVQVSALTGYGAIGNYNQHTVARVVVDGNVYEVPVMTGNSLKHWHSFYLAEIYEAHQGKLINEFCKRGVGLRGKELQSTFQDPQPANSECEAILDICNDIHGFLIPDKQIKRDSLVKVSFMIPVLTKENLEIASKFAVQHNRVIPSQVKVSDQDKMMVFKQEYSTALYGFNISMNLGLTLKPQYEPGCNFSKFNLNDERKLRIKSSILAVLALITGGAGSKQARALPITKVKELLAVVSNHPVPNLIHGAYADYHVESLEALKAYAKASVAAGNMSVHVLCHNIREKDVDYCAKEKQSQGQSLIVFESYDSLDEFFRALVEKALKFVE</sequence>
<comment type="function">
    <text evidence="2">CRISPR (clustered regularly interspaced short palindromic repeat) is an adaptive immune system that provides protection against mobile genetic elements (viruses, transposable elements and conjugative plasmids). CRISPR clusters contain spacers, sequences complementary to antecedent mobile elements, and target invading nucleic acids. CRISPR clusters are transcribed and processed into CRISPR RNA (crRNA).</text>
</comment>
<gene>
    <name evidence="3" type="ORF">Desfe_0431</name>
</gene>
<dbReference type="KEGG" id="dfd:Desfe_0431"/>
<keyword evidence="4" id="KW-1185">Reference proteome</keyword>
<dbReference type="HOGENOM" id="CLU_054331_1_0_2"/>
<dbReference type="Pfam" id="PF01905">
    <property type="entry name" value="DevR"/>
    <property type="match status" value="1"/>
</dbReference>
<dbReference type="PANTHER" id="PTHR37459:SF1">
    <property type="entry name" value="CRISPR-ASSOCIATED PROTEIN CAS7_CST2_DEVR"/>
    <property type="match status" value="1"/>
</dbReference>
<organism evidence="3 4">
    <name type="scientific">Desulfurococcus amylolyticus DSM 16532</name>
    <dbReference type="NCBI Taxonomy" id="768672"/>
    <lineage>
        <taxon>Archaea</taxon>
        <taxon>Thermoproteota</taxon>
        <taxon>Thermoprotei</taxon>
        <taxon>Desulfurococcales</taxon>
        <taxon>Desulfurococcaceae</taxon>
        <taxon>Desulfurococcus</taxon>
    </lineage>
</organism>
<dbReference type="NCBIfam" id="TIGR02583">
    <property type="entry name" value="DevR_archaea"/>
    <property type="match status" value="1"/>
</dbReference>
<dbReference type="Proteomes" id="UP000006175">
    <property type="component" value="Chromosome"/>
</dbReference>
<dbReference type="GeneID" id="13062120"/>
<dbReference type="GO" id="GO:0051607">
    <property type="term" value="P:defense response to virus"/>
    <property type="evidence" value="ECO:0007669"/>
    <property type="project" value="UniProtKB-KW"/>
</dbReference>
<dbReference type="AlphaFoldDB" id="I3XQW6"/>
<accession>I3XQW6</accession>
<dbReference type="NCBIfam" id="TIGR01875">
    <property type="entry name" value="cas_MJ0381"/>
    <property type="match status" value="1"/>
</dbReference>
<protein>
    <submittedName>
        <fullName evidence="3">CRISPR-associated autoregulator, Csa2 family</fullName>
    </submittedName>
</protein>
<dbReference type="eggNOG" id="arCOG03617">
    <property type="taxonomic scope" value="Archaea"/>
</dbReference>
<evidence type="ECO:0000256" key="1">
    <source>
        <dbReference type="ARBA" id="ARBA00023118"/>
    </source>
</evidence>
<dbReference type="InterPro" id="IPR010154">
    <property type="entry name" value="CRISPR-assoc_Cas7/Cst2/DevR"/>
</dbReference>
<dbReference type="OrthoDB" id="97643at2157"/>
<name>I3XQW6_DESAM</name>
<keyword evidence="1" id="KW-0051">Antiviral defense</keyword>
<evidence type="ECO:0000313" key="4">
    <source>
        <dbReference type="Proteomes" id="UP000006175"/>
    </source>
</evidence>
<dbReference type="InterPro" id="IPR052681">
    <property type="entry name" value="CRISPR-Cas7/Cst2/DevR"/>
</dbReference>
<evidence type="ECO:0000256" key="2">
    <source>
        <dbReference type="ARBA" id="ARBA00025626"/>
    </source>
</evidence>
<dbReference type="InterPro" id="IPR002764">
    <property type="entry name" value="Cas7/Cst2/DevR_sub_I-a/Apern"/>
</dbReference>
<evidence type="ECO:0000313" key="3">
    <source>
        <dbReference type="EMBL" id="AFL66340.1"/>
    </source>
</evidence>
<dbReference type="RefSeq" id="WP_014767241.1">
    <property type="nucleotide sequence ID" value="NC_018001.1"/>
</dbReference>
<dbReference type="PANTHER" id="PTHR37459">
    <property type="match status" value="1"/>
</dbReference>
<reference evidence="3 4" key="1">
    <citation type="journal article" date="2012" name="J. Bacteriol.">
        <title>Complete Genome Sequence of Desulfurococcus fermentans, a Hyperthermophilic Cellulolytic Crenarchaeon Isolated from a Freshwater Hot Spring in Kamchatka, Russia.</title>
        <authorList>
            <person name="Susanti D."/>
            <person name="Johnson E.F."/>
            <person name="Rodriguez J.R."/>
            <person name="Anderson I."/>
            <person name="Perevalova A.A."/>
            <person name="Kyrpides N."/>
            <person name="Lucas S."/>
            <person name="Han J."/>
            <person name="Lapidus A."/>
            <person name="Cheng J.F."/>
            <person name="Goodwin L."/>
            <person name="Pitluck S."/>
            <person name="Mavrommatis K."/>
            <person name="Peters L."/>
            <person name="Land M.L."/>
            <person name="Hauser L."/>
            <person name="Gopalan V."/>
            <person name="Chan P.P."/>
            <person name="Lowe T.M."/>
            <person name="Atomi H."/>
            <person name="Bonch-Osmolovskaya E.A."/>
            <person name="Woyke T."/>
            <person name="Mukhopadhyay B."/>
        </authorList>
    </citation>
    <scope>NUCLEOTIDE SEQUENCE [LARGE SCALE GENOMIC DNA]</scope>
    <source>
        <strain evidence="3 4">DSM 16532</strain>
    </source>
</reference>
<proteinExistence type="predicted"/>